<sequence length="92" mass="10613">MNEKGKAHYELQEYKHRGHDHRVLQVRRVRQLAAQEELKGEAKGEDRKTPQCSEGGRLEHTIQVHANEHDDAEVCVESVGDEHRTDHQPPTD</sequence>
<dbReference type="EMBL" id="VSRR010002051">
    <property type="protein sequence ID" value="MPC29319.1"/>
    <property type="molecule type" value="Genomic_DNA"/>
</dbReference>
<protein>
    <submittedName>
        <fullName evidence="2">Uncharacterized protein</fullName>
    </submittedName>
</protein>
<organism evidence="2 3">
    <name type="scientific">Portunus trituberculatus</name>
    <name type="common">Swimming crab</name>
    <name type="synonym">Neptunus trituberculatus</name>
    <dbReference type="NCBI Taxonomy" id="210409"/>
    <lineage>
        <taxon>Eukaryota</taxon>
        <taxon>Metazoa</taxon>
        <taxon>Ecdysozoa</taxon>
        <taxon>Arthropoda</taxon>
        <taxon>Crustacea</taxon>
        <taxon>Multicrustacea</taxon>
        <taxon>Malacostraca</taxon>
        <taxon>Eumalacostraca</taxon>
        <taxon>Eucarida</taxon>
        <taxon>Decapoda</taxon>
        <taxon>Pleocyemata</taxon>
        <taxon>Brachyura</taxon>
        <taxon>Eubrachyura</taxon>
        <taxon>Portunoidea</taxon>
        <taxon>Portunidae</taxon>
        <taxon>Portuninae</taxon>
        <taxon>Portunus</taxon>
    </lineage>
</organism>
<dbReference type="Proteomes" id="UP000324222">
    <property type="component" value="Unassembled WGS sequence"/>
</dbReference>
<evidence type="ECO:0000313" key="3">
    <source>
        <dbReference type="Proteomes" id="UP000324222"/>
    </source>
</evidence>
<dbReference type="AlphaFoldDB" id="A0A5B7E7C7"/>
<gene>
    <name evidence="2" type="ORF">E2C01_022547</name>
</gene>
<comment type="caution">
    <text evidence="2">The sequence shown here is derived from an EMBL/GenBank/DDBJ whole genome shotgun (WGS) entry which is preliminary data.</text>
</comment>
<evidence type="ECO:0000256" key="1">
    <source>
        <dbReference type="SAM" id="MobiDB-lite"/>
    </source>
</evidence>
<reference evidence="2 3" key="1">
    <citation type="submission" date="2019-05" db="EMBL/GenBank/DDBJ databases">
        <title>Another draft genome of Portunus trituberculatus and its Hox gene families provides insights of decapod evolution.</title>
        <authorList>
            <person name="Jeong J.-H."/>
            <person name="Song I."/>
            <person name="Kim S."/>
            <person name="Choi T."/>
            <person name="Kim D."/>
            <person name="Ryu S."/>
            <person name="Kim W."/>
        </authorList>
    </citation>
    <scope>NUCLEOTIDE SEQUENCE [LARGE SCALE GENOMIC DNA]</scope>
    <source>
        <tissue evidence="2">Muscle</tissue>
    </source>
</reference>
<evidence type="ECO:0000313" key="2">
    <source>
        <dbReference type="EMBL" id="MPC29319.1"/>
    </source>
</evidence>
<feature type="compositionally biased region" description="Basic and acidic residues" evidence="1">
    <location>
        <begin position="36"/>
        <end position="49"/>
    </location>
</feature>
<keyword evidence="3" id="KW-1185">Reference proteome</keyword>
<accession>A0A5B7E7C7</accession>
<name>A0A5B7E7C7_PORTR</name>
<feature type="region of interest" description="Disordered" evidence="1">
    <location>
        <begin position="36"/>
        <end position="58"/>
    </location>
</feature>
<proteinExistence type="predicted"/>